<dbReference type="PRINTS" id="PR00385">
    <property type="entry name" value="P450"/>
</dbReference>
<dbReference type="Proteomes" id="UP000276215">
    <property type="component" value="Unassembled WGS sequence"/>
</dbReference>
<evidence type="ECO:0000256" key="5">
    <source>
        <dbReference type="RuleBase" id="RU000461"/>
    </source>
</evidence>
<dbReference type="GO" id="GO:0004497">
    <property type="term" value="F:monooxygenase activity"/>
    <property type="evidence" value="ECO:0007669"/>
    <property type="project" value="UniProtKB-KW"/>
</dbReference>
<dbReference type="EMBL" id="ML120447">
    <property type="protein sequence ID" value="RPA93743.1"/>
    <property type="molecule type" value="Genomic_DNA"/>
</dbReference>
<comment type="cofactor">
    <cofactor evidence="1 4">
        <name>heme</name>
        <dbReference type="ChEBI" id="CHEBI:30413"/>
    </cofactor>
</comment>
<evidence type="ECO:0000256" key="2">
    <source>
        <dbReference type="ARBA" id="ARBA00022723"/>
    </source>
</evidence>
<dbReference type="InterPro" id="IPR001128">
    <property type="entry name" value="Cyt_P450"/>
</dbReference>
<keyword evidence="5" id="KW-0503">Monooxygenase</keyword>
<dbReference type="Pfam" id="PF00067">
    <property type="entry name" value="p450"/>
    <property type="match status" value="1"/>
</dbReference>
<dbReference type="InterPro" id="IPR002401">
    <property type="entry name" value="Cyt_P450_E_grp-I"/>
</dbReference>
<accession>A0A3N4J623</accession>
<evidence type="ECO:0000313" key="7">
    <source>
        <dbReference type="Proteomes" id="UP000276215"/>
    </source>
</evidence>
<dbReference type="SUPFAM" id="SSF48264">
    <property type="entry name" value="Cytochrome P450"/>
    <property type="match status" value="1"/>
</dbReference>
<evidence type="ECO:0000313" key="6">
    <source>
        <dbReference type="EMBL" id="RPA93743.1"/>
    </source>
</evidence>
<protein>
    <submittedName>
        <fullName evidence="6">Cytochrome P450</fullName>
    </submittedName>
</protein>
<comment type="similarity">
    <text evidence="5">Belongs to the cytochrome P450 family.</text>
</comment>
<dbReference type="PRINTS" id="PR00463">
    <property type="entry name" value="EP450I"/>
</dbReference>
<keyword evidence="2 4" id="KW-0479">Metal-binding</keyword>
<evidence type="ECO:0000256" key="3">
    <source>
        <dbReference type="ARBA" id="ARBA00023004"/>
    </source>
</evidence>
<dbReference type="InterPro" id="IPR036396">
    <property type="entry name" value="Cyt_P450_sf"/>
</dbReference>
<keyword evidence="5" id="KW-0560">Oxidoreductase</keyword>
<proteinExistence type="inferred from homology"/>
<dbReference type="InterPro" id="IPR017972">
    <property type="entry name" value="Cyt_P450_CS"/>
</dbReference>
<reference evidence="6 7" key="1">
    <citation type="journal article" date="2018" name="Nat. Ecol. Evol.">
        <title>Pezizomycetes genomes reveal the molecular basis of ectomycorrhizal truffle lifestyle.</title>
        <authorList>
            <person name="Murat C."/>
            <person name="Payen T."/>
            <person name="Noel B."/>
            <person name="Kuo A."/>
            <person name="Morin E."/>
            <person name="Chen J."/>
            <person name="Kohler A."/>
            <person name="Krizsan K."/>
            <person name="Balestrini R."/>
            <person name="Da Silva C."/>
            <person name="Montanini B."/>
            <person name="Hainaut M."/>
            <person name="Levati E."/>
            <person name="Barry K.W."/>
            <person name="Belfiori B."/>
            <person name="Cichocki N."/>
            <person name="Clum A."/>
            <person name="Dockter R.B."/>
            <person name="Fauchery L."/>
            <person name="Guy J."/>
            <person name="Iotti M."/>
            <person name="Le Tacon F."/>
            <person name="Lindquist E.A."/>
            <person name="Lipzen A."/>
            <person name="Malagnac F."/>
            <person name="Mello A."/>
            <person name="Molinier V."/>
            <person name="Miyauchi S."/>
            <person name="Poulain J."/>
            <person name="Riccioni C."/>
            <person name="Rubini A."/>
            <person name="Sitrit Y."/>
            <person name="Splivallo R."/>
            <person name="Traeger S."/>
            <person name="Wang M."/>
            <person name="Zifcakova L."/>
            <person name="Wipf D."/>
            <person name="Zambonelli A."/>
            <person name="Paolocci F."/>
            <person name="Nowrousian M."/>
            <person name="Ottonello S."/>
            <person name="Baldrian P."/>
            <person name="Spatafora J.W."/>
            <person name="Henrissat B."/>
            <person name="Nagy L.G."/>
            <person name="Aury J.M."/>
            <person name="Wincker P."/>
            <person name="Grigoriev I.V."/>
            <person name="Bonfante P."/>
            <person name="Martin F.M."/>
        </authorList>
    </citation>
    <scope>NUCLEOTIDE SEQUENCE [LARGE SCALE GENOMIC DNA]</scope>
    <source>
        <strain evidence="6 7">120613-1</strain>
    </source>
</reference>
<dbReference type="PROSITE" id="PS00086">
    <property type="entry name" value="CYTOCHROME_P450"/>
    <property type="match status" value="1"/>
</dbReference>
<keyword evidence="3 4" id="KW-0408">Iron</keyword>
<dbReference type="OrthoDB" id="3934656at2759"/>
<sequence length="294" mass="33203">MTKDYAEAGKEMDYAYWSQFFAYDIGFGKPSGFVKTASDVHGLIEAFHGAAKAIGLMARCEKMKDILRSEFATKYIIPDINKESRLGRIIVTCRGENFYGESASQIDLMQHLLQAKLPGDSPLPIQDTKAELLILMFAGSDTTAATMRHLLLYALRNPKVYTRLMEEMDTFVATHPPFDVIPYDDAQSLPYFTACLRETMRIAPSTPIGMPRHRRGGITLPEPDGRYIPEHIKLICDSFVTQKDKSVYGPNTHEFNPDRWLGKGNEEKVREFEKYDLHFGGGARVCLGENIAYL</sequence>
<dbReference type="Gene3D" id="1.10.630.10">
    <property type="entry name" value="Cytochrome P450"/>
    <property type="match status" value="1"/>
</dbReference>
<dbReference type="PANTHER" id="PTHR24305:SF85">
    <property type="entry name" value="P450, PUTATIVE (EUROFUNG)-RELATED"/>
    <property type="match status" value="1"/>
</dbReference>
<evidence type="ECO:0000256" key="1">
    <source>
        <dbReference type="ARBA" id="ARBA00001971"/>
    </source>
</evidence>
<keyword evidence="7" id="KW-1185">Reference proteome</keyword>
<dbReference type="GO" id="GO:0016705">
    <property type="term" value="F:oxidoreductase activity, acting on paired donors, with incorporation or reduction of molecular oxygen"/>
    <property type="evidence" value="ECO:0007669"/>
    <property type="project" value="InterPro"/>
</dbReference>
<keyword evidence="4 5" id="KW-0349">Heme</keyword>
<dbReference type="GO" id="GO:0020037">
    <property type="term" value="F:heme binding"/>
    <property type="evidence" value="ECO:0007669"/>
    <property type="project" value="InterPro"/>
</dbReference>
<feature type="binding site" description="axial binding residue" evidence="4">
    <location>
        <position position="286"/>
    </location>
    <ligand>
        <name>heme</name>
        <dbReference type="ChEBI" id="CHEBI:30413"/>
    </ligand>
    <ligandPart>
        <name>Fe</name>
        <dbReference type="ChEBI" id="CHEBI:18248"/>
    </ligandPart>
</feature>
<evidence type="ECO:0000256" key="4">
    <source>
        <dbReference type="PIRSR" id="PIRSR602401-1"/>
    </source>
</evidence>
<dbReference type="AlphaFoldDB" id="A0A3N4J623"/>
<dbReference type="InterPro" id="IPR050121">
    <property type="entry name" value="Cytochrome_P450_monoxygenase"/>
</dbReference>
<dbReference type="GO" id="GO:0005506">
    <property type="term" value="F:iron ion binding"/>
    <property type="evidence" value="ECO:0007669"/>
    <property type="project" value="InterPro"/>
</dbReference>
<name>A0A3N4J623_9PEZI</name>
<dbReference type="STRING" id="1336337.A0A3N4J623"/>
<organism evidence="6 7">
    <name type="scientific">Choiromyces venosus 120613-1</name>
    <dbReference type="NCBI Taxonomy" id="1336337"/>
    <lineage>
        <taxon>Eukaryota</taxon>
        <taxon>Fungi</taxon>
        <taxon>Dikarya</taxon>
        <taxon>Ascomycota</taxon>
        <taxon>Pezizomycotina</taxon>
        <taxon>Pezizomycetes</taxon>
        <taxon>Pezizales</taxon>
        <taxon>Tuberaceae</taxon>
        <taxon>Choiromyces</taxon>
    </lineage>
</organism>
<gene>
    <name evidence="6" type="ORF">L873DRAFT_1815467</name>
</gene>
<dbReference type="PANTHER" id="PTHR24305">
    <property type="entry name" value="CYTOCHROME P450"/>
    <property type="match status" value="1"/>
</dbReference>